<feature type="compositionally biased region" description="Low complexity" evidence="1">
    <location>
        <begin position="128"/>
        <end position="144"/>
    </location>
</feature>
<proteinExistence type="predicted"/>
<comment type="caution">
    <text evidence="2">The sequence shown here is derived from an EMBL/GenBank/DDBJ whole genome shotgun (WGS) entry which is preliminary data.</text>
</comment>
<feature type="region of interest" description="Disordered" evidence="1">
    <location>
        <begin position="107"/>
        <end position="148"/>
    </location>
</feature>
<sequence>MSQSAPDIQDHDQDQCTHASDWTWDWELIWRGSWVVPNFVPLLSSSSSAPASKSSTSSSFNKRTLSFQKKATLDTRHQIVFQDTDGSKLQPTVTEFPDIALAIPKKRSSKNMARSKNMLAAEQDNPFSSSKPLSSPSSKRSSASGAPVPVMKEDTEMHLISKFHLTSFPTYLLAPGCTRSCRIFVDPGAKESTGFFEDLMDDDDIVSF</sequence>
<reference evidence="2" key="1">
    <citation type="journal article" date="2020" name="Fungal Divers.">
        <title>Resolving the Mortierellaceae phylogeny through synthesis of multi-gene phylogenetics and phylogenomics.</title>
        <authorList>
            <person name="Vandepol N."/>
            <person name="Liber J."/>
            <person name="Desiro A."/>
            <person name="Na H."/>
            <person name="Kennedy M."/>
            <person name="Barry K."/>
            <person name="Grigoriev I.V."/>
            <person name="Miller A.N."/>
            <person name="O'Donnell K."/>
            <person name="Stajich J.E."/>
            <person name="Bonito G."/>
        </authorList>
    </citation>
    <scope>NUCLEOTIDE SEQUENCE</scope>
    <source>
        <strain evidence="2">NVP1</strain>
    </source>
</reference>
<name>A0A9P5STS5_9FUNG</name>
<gene>
    <name evidence="2" type="ORF">BG006_001024</name>
</gene>
<protein>
    <submittedName>
        <fullName evidence="2">Uncharacterized protein</fullName>
    </submittedName>
</protein>
<dbReference type="Proteomes" id="UP000696485">
    <property type="component" value="Unassembled WGS sequence"/>
</dbReference>
<dbReference type="AlphaFoldDB" id="A0A9P5STS5"/>
<accession>A0A9P5STS5</accession>
<evidence type="ECO:0000313" key="3">
    <source>
        <dbReference type="Proteomes" id="UP000696485"/>
    </source>
</evidence>
<dbReference type="EMBL" id="JAAAUY010000119">
    <property type="protein sequence ID" value="KAF9335035.1"/>
    <property type="molecule type" value="Genomic_DNA"/>
</dbReference>
<evidence type="ECO:0000256" key="1">
    <source>
        <dbReference type="SAM" id="MobiDB-lite"/>
    </source>
</evidence>
<organism evidence="2 3">
    <name type="scientific">Podila minutissima</name>
    <dbReference type="NCBI Taxonomy" id="64525"/>
    <lineage>
        <taxon>Eukaryota</taxon>
        <taxon>Fungi</taxon>
        <taxon>Fungi incertae sedis</taxon>
        <taxon>Mucoromycota</taxon>
        <taxon>Mortierellomycotina</taxon>
        <taxon>Mortierellomycetes</taxon>
        <taxon>Mortierellales</taxon>
        <taxon>Mortierellaceae</taxon>
        <taxon>Podila</taxon>
    </lineage>
</organism>
<evidence type="ECO:0000313" key="2">
    <source>
        <dbReference type="EMBL" id="KAF9335035.1"/>
    </source>
</evidence>
<keyword evidence="3" id="KW-1185">Reference proteome</keyword>